<dbReference type="CDD" id="cd14789">
    <property type="entry name" value="Tiki"/>
    <property type="match status" value="1"/>
</dbReference>
<proteinExistence type="predicted"/>
<dbReference type="PANTHER" id="PTHR40590:SF1">
    <property type="entry name" value="CYTOPLASMIC PROTEIN"/>
    <property type="match status" value="1"/>
</dbReference>
<dbReference type="PATRIC" id="fig|908627.4.peg.7401"/>
<reference evidence="1 2" key="1">
    <citation type="journal article" date="2015" name="Genome Announc.">
        <title>Draft Genome Sequence of Burkholderia sp. Strain PML1(12), an Ectomycorrhizosphere-Inhabiting Bacterium with Effective Mineral-Weathering Ability.</title>
        <authorList>
            <person name="Uroz S."/>
            <person name="Oger P."/>
        </authorList>
    </citation>
    <scope>NUCLEOTIDE SEQUENCE [LARGE SCALE GENOMIC DNA]</scope>
    <source>
        <strain evidence="2">PML1(12)</strain>
    </source>
</reference>
<evidence type="ECO:0000313" key="2">
    <source>
        <dbReference type="Proteomes" id="UP000035963"/>
    </source>
</evidence>
<protein>
    <recommendedName>
        <fullName evidence="3">Polysaccharide biosynthesis protein GumN</fullName>
    </recommendedName>
</protein>
<sequence length="256" mass="28509">MLWRLQGSNTYVLGSIHATDMNPIQLLPAEYTAFANAARVIFELDSTEALDPTPIQLPTGTPPPHDRIPADTLANVQAHVTRLGLDARCLHTTKPGWVALQLMVHAAAAAGYHGHLGVDEQLRSQAKREAKQVDKLESRADQMHILSSAPMDEQIAFLSHVAQSDAGLSEFRQMLDAWKSRDYSYFEALLAKRIELIPHTMSELVWRRNTNWIPKILDQARRQESALFVVGVLHLCGPVGLPYLLAQQGHSLLRCT</sequence>
<dbReference type="PANTHER" id="PTHR40590">
    <property type="entry name" value="CYTOPLASMIC PROTEIN-RELATED"/>
    <property type="match status" value="1"/>
</dbReference>
<dbReference type="Proteomes" id="UP000035963">
    <property type="component" value="Unassembled WGS sequence"/>
</dbReference>
<dbReference type="InterPro" id="IPR002816">
    <property type="entry name" value="TraB/PrgY/GumN_fam"/>
</dbReference>
<evidence type="ECO:0008006" key="3">
    <source>
        <dbReference type="Google" id="ProtNLM"/>
    </source>
</evidence>
<comment type="caution">
    <text evidence="1">The sequence shown here is derived from an EMBL/GenBank/DDBJ whole genome shotgun (WGS) entry which is preliminary data.</text>
</comment>
<gene>
    <name evidence="1" type="ORF">EOS_33115</name>
</gene>
<organism evidence="1 2">
    <name type="scientific">Caballeronia mineralivorans PML1(12)</name>
    <dbReference type="NCBI Taxonomy" id="908627"/>
    <lineage>
        <taxon>Bacteria</taxon>
        <taxon>Pseudomonadati</taxon>
        <taxon>Pseudomonadota</taxon>
        <taxon>Betaproteobacteria</taxon>
        <taxon>Burkholderiales</taxon>
        <taxon>Burkholderiaceae</taxon>
        <taxon>Caballeronia</taxon>
    </lineage>
</organism>
<dbReference type="Pfam" id="PF01963">
    <property type="entry name" value="TraB_PrgY_gumN"/>
    <property type="match status" value="1"/>
</dbReference>
<name>A0A0J1FQF4_9BURK</name>
<dbReference type="AlphaFoldDB" id="A0A0J1FQF4"/>
<dbReference type="OrthoDB" id="9025834at2"/>
<accession>A0A0J1FQF4</accession>
<dbReference type="EMBL" id="AEJF01000194">
    <property type="protein sequence ID" value="KLU21983.1"/>
    <property type="molecule type" value="Genomic_DNA"/>
</dbReference>
<keyword evidence="2" id="KW-1185">Reference proteome</keyword>
<dbReference type="InterPro" id="IPR047111">
    <property type="entry name" value="YbaP-like"/>
</dbReference>
<evidence type="ECO:0000313" key="1">
    <source>
        <dbReference type="EMBL" id="KLU21983.1"/>
    </source>
</evidence>